<sequence length="269" mass="31413">MIYFVFRAENLNSTLVYGLSNYKSFYKYPEVFKTCITIFNLLLQLSICLYILYRRKRHFSLVFVPIASVIQCTFSLIVLLILRVFNFNNRVLMFFSMLVECAMDLWMSTSILVVPFMNKLGKQDVKFLNVAVITSSLGFALLSFFHHEAYRTDFPVIGLTSYYYFDKGLFRLQYIIPIVAIITNSMSKDHFWPSVSSQVFKVSFIIILEFSDMEFFSTFYSVKFYLLLLLDCTSQLPEILFSFLSFLKIRKLKNEGDDVATIVRVSGTM</sequence>
<evidence type="ECO:0000313" key="3">
    <source>
        <dbReference type="Proteomes" id="UP000008068"/>
    </source>
</evidence>
<dbReference type="FunCoup" id="G0N6Q7">
    <property type="interactions" value="234"/>
</dbReference>
<feature type="transmembrane region" description="Helical" evidence="1">
    <location>
        <begin position="60"/>
        <end position="85"/>
    </location>
</feature>
<dbReference type="OrthoDB" id="10496812at2759"/>
<gene>
    <name evidence="2" type="ORF">CAEBREN_06565</name>
</gene>
<dbReference type="Proteomes" id="UP000008068">
    <property type="component" value="Unassembled WGS sequence"/>
</dbReference>
<dbReference type="OMA" id="HEAYRTD"/>
<evidence type="ECO:0000256" key="1">
    <source>
        <dbReference type="SAM" id="Phobius"/>
    </source>
</evidence>
<keyword evidence="1" id="KW-1133">Transmembrane helix</keyword>
<feature type="transmembrane region" description="Helical" evidence="1">
    <location>
        <begin position="31"/>
        <end position="53"/>
    </location>
</feature>
<feature type="transmembrane region" description="Helical" evidence="1">
    <location>
        <begin position="225"/>
        <end position="247"/>
    </location>
</feature>
<keyword evidence="3" id="KW-1185">Reference proteome</keyword>
<dbReference type="EMBL" id="GL379844">
    <property type="protein sequence ID" value="EGT53830.1"/>
    <property type="molecule type" value="Genomic_DNA"/>
</dbReference>
<accession>G0N6Q7</accession>
<name>G0N6Q7_CAEBE</name>
<dbReference type="eggNOG" id="ENOG502TJJY">
    <property type="taxonomic scope" value="Eukaryota"/>
</dbReference>
<feature type="transmembrane region" description="Helical" evidence="1">
    <location>
        <begin position="199"/>
        <end position="219"/>
    </location>
</feature>
<evidence type="ECO:0000313" key="2">
    <source>
        <dbReference type="EMBL" id="EGT53830.1"/>
    </source>
</evidence>
<proteinExistence type="predicted"/>
<dbReference type="AlphaFoldDB" id="G0N6Q7"/>
<reference evidence="3" key="1">
    <citation type="submission" date="2011-07" db="EMBL/GenBank/DDBJ databases">
        <authorList>
            <consortium name="Caenorhabditis brenneri Sequencing and Analysis Consortium"/>
            <person name="Wilson R.K."/>
        </authorList>
    </citation>
    <scope>NUCLEOTIDE SEQUENCE [LARGE SCALE GENOMIC DNA]</scope>
    <source>
        <strain evidence="3">PB2801</strain>
    </source>
</reference>
<protein>
    <submittedName>
        <fullName evidence="2">Uncharacterized protein</fullName>
    </submittedName>
</protein>
<feature type="transmembrane region" description="Helical" evidence="1">
    <location>
        <begin position="127"/>
        <end position="145"/>
    </location>
</feature>
<keyword evidence="1" id="KW-0472">Membrane</keyword>
<feature type="transmembrane region" description="Helical" evidence="1">
    <location>
        <begin position="169"/>
        <end position="187"/>
    </location>
</feature>
<dbReference type="InParanoid" id="G0N6Q7"/>
<organism evidence="3">
    <name type="scientific">Caenorhabditis brenneri</name>
    <name type="common">Nematode worm</name>
    <dbReference type="NCBI Taxonomy" id="135651"/>
    <lineage>
        <taxon>Eukaryota</taxon>
        <taxon>Metazoa</taxon>
        <taxon>Ecdysozoa</taxon>
        <taxon>Nematoda</taxon>
        <taxon>Chromadorea</taxon>
        <taxon>Rhabditida</taxon>
        <taxon>Rhabditina</taxon>
        <taxon>Rhabditomorpha</taxon>
        <taxon>Rhabditoidea</taxon>
        <taxon>Rhabditidae</taxon>
        <taxon>Peloderinae</taxon>
        <taxon>Caenorhabditis</taxon>
    </lineage>
</organism>
<dbReference type="HOGENOM" id="CLU_1050658_0_0_1"/>
<feature type="transmembrane region" description="Helical" evidence="1">
    <location>
        <begin position="91"/>
        <end position="115"/>
    </location>
</feature>
<keyword evidence="1" id="KW-0812">Transmembrane</keyword>